<dbReference type="InterPro" id="IPR037365">
    <property type="entry name" value="Slowmo/Ups"/>
</dbReference>
<comment type="caution">
    <text evidence="2">The sequence shown here is derived from an EMBL/GenBank/DDBJ whole genome shotgun (WGS) entry which is preliminary data.</text>
</comment>
<dbReference type="InterPro" id="IPR006797">
    <property type="entry name" value="PRELI/MSF1_dom"/>
</dbReference>
<proteinExistence type="predicted"/>
<keyword evidence="3" id="KW-1185">Reference proteome</keyword>
<dbReference type="AlphaFoldDB" id="A0AAV5S767"/>
<dbReference type="Proteomes" id="UP001377567">
    <property type="component" value="Unassembled WGS sequence"/>
</dbReference>
<dbReference type="GO" id="GO:0005758">
    <property type="term" value="C:mitochondrial intermembrane space"/>
    <property type="evidence" value="ECO:0007669"/>
    <property type="project" value="InterPro"/>
</dbReference>
<feature type="domain" description="PRELI/MSF1" evidence="1">
    <location>
        <begin position="1"/>
        <end position="175"/>
    </location>
</feature>
<evidence type="ECO:0000313" key="3">
    <source>
        <dbReference type="Proteomes" id="UP001377567"/>
    </source>
</evidence>
<evidence type="ECO:0000313" key="2">
    <source>
        <dbReference type="EMBL" id="GMM59168.1"/>
    </source>
</evidence>
<reference evidence="2 3" key="1">
    <citation type="journal article" date="2023" name="Elife">
        <title>Identification of key yeast species and microbe-microbe interactions impacting larval growth of Drosophila in the wild.</title>
        <authorList>
            <person name="Mure A."/>
            <person name="Sugiura Y."/>
            <person name="Maeda R."/>
            <person name="Honda K."/>
            <person name="Sakurai N."/>
            <person name="Takahashi Y."/>
            <person name="Watada M."/>
            <person name="Katoh T."/>
            <person name="Gotoh A."/>
            <person name="Gotoh Y."/>
            <person name="Taniguchi I."/>
            <person name="Nakamura K."/>
            <person name="Hayashi T."/>
            <person name="Katayama T."/>
            <person name="Uemura T."/>
            <person name="Hattori Y."/>
        </authorList>
    </citation>
    <scope>NUCLEOTIDE SEQUENCE [LARGE SCALE GENOMIC DNA]</scope>
    <source>
        <strain evidence="2 3">KH-74</strain>
    </source>
</reference>
<gene>
    <name evidence="2" type="ORF">DAKH74_057850</name>
</gene>
<sequence length="240" mass="27439">MKLFSNNYDFDYPWERVTAANWQKYPNAVSTHVVAVDVLRRELQDGGNVLVSERLLTVQQKVPRWILLVLGGSNVSYVREVSTVNLRDRTLVLRSCNLNYVNLLRVYETVEYTPHPADPRNKTLFAQQAQITAGGKFGRLVNRLEDWSVQRFGDNAQKGKDGFDSVLRLLSAQWDEGVARVTETVDDLDLDNLGAQMAQRVGDINAAAEQAVRESLRKFTILSDYQDLFSDTFDETRRRH</sequence>
<dbReference type="PANTHER" id="PTHR11158">
    <property type="entry name" value="MSF1/PX19 RELATED"/>
    <property type="match status" value="1"/>
</dbReference>
<evidence type="ECO:0000259" key="1">
    <source>
        <dbReference type="PROSITE" id="PS50904"/>
    </source>
</evidence>
<name>A0AAV5S767_MAUHU</name>
<accession>A0AAV5S767</accession>
<organism evidence="2 3">
    <name type="scientific">Maudiozyma humilis</name>
    <name type="common">Sour dough yeast</name>
    <name type="synonym">Kazachstania humilis</name>
    <dbReference type="NCBI Taxonomy" id="51915"/>
    <lineage>
        <taxon>Eukaryota</taxon>
        <taxon>Fungi</taxon>
        <taxon>Dikarya</taxon>
        <taxon>Ascomycota</taxon>
        <taxon>Saccharomycotina</taxon>
        <taxon>Saccharomycetes</taxon>
        <taxon>Saccharomycetales</taxon>
        <taxon>Saccharomycetaceae</taxon>
        <taxon>Maudiozyma</taxon>
    </lineage>
</organism>
<dbReference type="Pfam" id="PF04707">
    <property type="entry name" value="PRELI"/>
    <property type="match status" value="1"/>
</dbReference>
<dbReference type="EMBL" id="BTGD01000027">
    <property type="protein sequence ID" value="GMM59168.1"/>
    <property type="molecule type" value="Genomic_DNA"/>
</dbReference>
<dbReference type="PROSITE" id="PS50904">
    <property type="entry name" value="PRELI_MSF1"/>
    <property type="match status" value="1"/>
</dbReference>
<protein>
    <submittedName>
        <fullName evidence="2">Ups2 protein</fullName>
    </submittedName>
</protein>